<dbReference type="PANTHER" id="PTHR11206">
    <property type="entry name" value="MULTIDRUG RESISTANCE PROTEIN"/>
    <property type="match status" value="1"/>
</dbReference>
<evidence type="ECO:0000313" key="4">
    <source>
        <dbReference type="Proteomes" id="UP000250321"/>
    </source>
</evidence>
<evidence type="ECO:0000313" key="3">
    <source>
        <dbReference type="EMBL" id="PQQ08250.1"/>
    </source>
</evidence>
<keyword evidence="4" id="KW-1185">Reference proteome</keyword>
<evidence type="ECO:0000256" key="2">
    <source>
        <dbReference type="SAM" id="Phobius"/>
    </source>
</evidence>
<dbReference type="GO" id="GO:0015297">
    <property type="term" value="F:antiporter activity"/>
    <property type="evidence" value="ECO:0007669"/>
    <property type="project" value="InterPro"/>
</dbReference>
<name>A0A314YPI5_PRUYE</name>
<reference evidence="3 4" key="1">
    <citation type="submission" date="2018-02" db="EMBL/GenBank/DDBJ databases">
        <title>Draft genome of wild Prunus yedoensis var. nudiflora.</title>
        <authorList>
            <person name="Baek S."/>
            <person name="Kim J.-H."/>
            <person name="Choi K."/>
            <person name="Kim G.-B."/>
            <person name="Cho A."/>
            <person name="Jang H."/>
            <person name="Shin C.-H."/>
            <person name="Yu H.-J."/>
            <person name="Mun J.-H."/>
        </authorList>
    </citation>
    <scope>NUCLEOTIDE SEQUENCE [LARGE SCALE GENOMIC DNA]</scope>
    <source>
        <strain evidence="4">cv. Jeju island</strain>
        <tissue evidence="3">Leaf</tissue>
    </source>
</reference>
<dbReference type="Proteomes" id="UP000250321">
    <property type="component" value="Unassembled WGS sequence"/>
</dbReference>
<keyword evidence="2" id="KW-0812">Transmembrane</keyword>
<dbReference type="GO" id="GO:0042910">
    <property type="term" value="F:xenobiotic transmembrane transporter activity"/>
    <property type="evidence" value="ECO:0007669"/>
    <property type="project" value="InterPro"/>
</dbReference>
<feature type="transmembrane region" description="Helical" evidence="2">
    <location>
        <begin position="140"/>
        <end position="163"/>
    </location>
</feature>
<dbReference type="STRING" id="2094558.A0A314YPI5"/>
<accession>A0A314YPI5</accession>
<comment type="similarity">
    <text evidence="1">Belongs to the multi antimicrobial extrusion (MATE) (TC 2.A.66.1) family.</text>
</comment>
<gene>
    <name evidence="3" type="ORF">Pyn_18566</name>
</gene>
<dbReference type="EMBL" id="PJQY01000748">
    <property type="protein sequence ID" value="PQQ08250.1"/>
    <property type="molecule type" value="Genomic_DNA"/>
</dbReference>
<feature type="transmembrane region" description="Helical" evidence="2">
    <location>
        <begin position="96"/>
        <end position="120"/>
    </location>
</feature>
<keyword evidence="2" id="KW-1133">Transmembrane helix</keyword>
<dbReference type="AlphaFoldDB" id="A0A314YPI5"/>
<dbReference type="GO" id="GO:0016020">
    <property type="term" value="C:membrane"/>
    <property type="evidence" value="ECO:0007669"/>
    <property type="project" value="InterPro"/>
</dbReference>
<dbReference type="OrthoDB" id="2126698at2759"/>
<dbReference type="Pfam" id="PF01554">
    <property type="entry name" value="MatE"/>
    <property type="match status" value="1"/>
</dbReference>
<proteinExistence type="inferred from homology"/>
<evidence type="ECO:0000256" key="1">
    <source>
        <dbReference type="ARBA" id="ARBA00010199"/>
    </source>
</evidence>
<protein>
    <submittedName>
        <fullName evidence="3">Uncharacterized protein</fullName>
    </submittedName>
</protein>
<feature type="transmembrane region" description="Helical" evidence="2">
    <location>
        <begin position="66"/>
        <end position="84"/>
    </location>
</feature>
<sequence length="190" mass="20287">MEVGNPKGHGDEGGANKTSWWKKVLDVEEAKKQVGLSGALETLCGQGFGAKLHNLLSCHWSSRSSPLLFISALLMVWYIGQLLVTRAPLAASISLWLSALLSAILEEWVFEILVLMGGGLMPNSEETTSLMATWLTPISLSLNIFSSVCVNTEAIAYIVIYGLSAAASTRVSNELGAGNPDKAKKAMCDS</sequence>
<organism evidence="3 4">
    <name type="scientific">Prunus yedoensis var. nudiflora</name>
    <dbReference type="NCBI Taxonomy" id="2094558"/>
    <lineage>
        <taxon>Eukaryota</taxon>
        <taxon>Viridiplantae</taxon>
        <taxon>Streptophyta</taxon>
        <taxon>Embryophyta</taxon>
        <taxon>Tracheophyta</taxon>
        <taxon>Spermatophyta</taxon>
        <taxon>Magnoliopsida</taxon>
        <taxon>eudicotyledons</taxon>
        <taxon>Gunneridae</taxon>
        <taxon>Pentapetalae</taxon>
        <taxon>rosids</taxon>
        <taxon>fabids</taxon>
        <taxon>Rosales</taxon>
        <taxon>Rosaceae</taxon>
        <taxon>Amygdaloideae</taxon>
        <taxon>Amygdaleae</taxon>
        <taxon>Prunus</taxon>
    </lineage>
</organism>
<comment type="caution">
    <text evidence="3">The sequence shown here is derived from an EMBL/GenBank/DDBJ whole genome shotgun (WGS) entry which is preliminary data.</text>
</comment>
<dbReference type="InterPro" id="IPR002528">
    <property type="entry name" value="MATE_fam"/>
</dbReference>
<keyword evidence="2" id="KW-0472">Membrane</keyword>